<dbReference type="AlphaFoldDB" id="A0A2I0B553"/>
<accession>A0A2I0B553</accession>
<name>A0A2I0B553_9ASPA</name>
<sequence length="84" mass="9164">MLLRPSVSGGEAGLPPPSACSPAFSPSHLLTEEAGASIERPRRSRVPAKMPAKWRRSSPLGQEKWRRVRYGRTLATPTSAVQIK</sequence>
<feature type="region of interest" description="Disordered" evidence="1">
    <location>
        <begin position="1"/>
        <end position="60"/>
    </location>
</feature>
<gene>
    <name evidence="2" type="ORF">AXF42_Ash018918</name>
</gene>
<protein>
    <submittedName>
        <fullName evidence="2">Uncharacterized protein</fullName>
    </submittedName>
</protein>
<evidence type="ECO:0000313" key="2">
    <source>
        <dbReference type="EMBL" id="PKA62923.1"/>
    </source>
</evidence>
<organism evidence="2 3">
    <name type="scientific">Apostasia shenzhenica</name>
    <dbReference type="NCBI Taxonomy" id="1088818"/>
    <lineage>
        <taxon>Eukaryota</taxon>
        <taxon>Viridiplantae</taxon>
        <taxon>Streptophyta</taxon>
        <taxon>Embryophyta</taxon>
        <taxon>Tracheophyta</taxon>
        <taxon>Spermatophyta</taxon>
        <taxon>Magnoliopsida</taxon>
        <taxon>Liliopsida</taxon>
        <taxon>Asparagales</taxon>
        <taxon>Orchidaceae</taxon>
        <taxon>Apostasioideae</taxon>
        <taxon>Apostasia</taxon>
    </lineage>
</organism>
<proteinExistence type="predicted"/>
<evidence type="ECO:0000256" key="1">
    <source>
        <dbReference type="SAM" id="MobiDB-lite"/>
    </source>
</evidence>
<dbReference type="Proteomes" id="UP000236161">
    <property type="component" value="Unassembled WGS sequence"/>
</dbReference>
<evidence type="ECO:0000313" key="3">
    <source>
        <dbReference type="Proteomes" id="UP000236161"/>
    </source>
</evidence>
<dbReference type="EMBL" id="KZ451912">
    <property type="protein sequence ID" value="PKA62923.1"/>
    <property type="molecule type" value="Genomic_DNA"/>
</dbReference>
<keyword evidence="3" id="KW-1185">Reference proteome</keyword>
<feature type="compositionally biased region" description="Basic residues" evidence="1">
    <location>
        <begin position="42"/>
        <end position="56"/>
    </location>
</feature>
<reference evidence="2 3" key="1">
    <citation type="journal article" date="2017" name="Nature">
        <title>The Apostasia genome and the evolution of orchids.</title>
        <authorList>
            <person name="Zhang G.Q."/>
            <person name="Liu K.W."/>
            <person name="Li Z."/>
            <person name="Lohaus R."/>
            <person name="Hsiao Y.Y."/>
            <person name="Niu S.C."/>
            <person name="Wang J.Y."/>
            <person name="Lin Y.C."/>
            <person name="Xu Q."/>
            <person name="Chen L.J."/>
            <person name="Yoshida K."/>
            <person name="Fujiwara S."/>
            <person name="Wang Z.W."/>
            <person name="Zhang Y.Q."/>
            <person name="Mitsuda N."/>
            <person name="Wang M."/>
            <person name="Liu G.H."/>
            <person name="Pecoraro L."/>
            <person name="Huang H.X."/>
            <person name="Xiao X.J."/>
            <person name="Lin M."/>
            <person name="Wu X.Y."/>
            <person name="Wu W.L."/>
            <person name="Chen Y.Y."/>
            <person name="Chang S.B."/>
            <person name="Sakamoto S."/>
            <person name="Ohme-Takagi M."/>
            <person name="Yagi M."/>
            <person name="Zeng S.J."/>
            <person name="Shen C.Y."/>
            <person name="Yeh C.M."/>
            <person name="Luo Y.B."/>
            <person name="Tsai W.C."/>
            <person name="Van de Peer Y."/>
            <person name="Liu Z.J."/>
        </authorList>
    </citation>
    <scope>NUCLEOTIDE SEQUENCE [LARGE SCALE GENOMIC DNA]</scope>
    <source>
        <strain evidence="3">cv. Shenzhen</strain>
        <tissue evidence="2">Stem</tissue>
    </source>
</reference>